<dbReference type="PATRIC" id="fig|1158612.3.peg.2960"/>
<sequence>MNIILYRYSPWISKLNFLNYDNSILFVPIKQKDAYEKYAIQFEQFPRIEYFKEFTLKEFVKVIDYLIKEEALVINSITTQCEEDIIDAGLLNDFYKSEYSEGFINTCFRDKYVMRSFLQGVIEQPDFQLISSPSDIEDFKKRNSNNDYVIKHRLGFGTKSVRKISSSTVIDTVDYVDGIYSGNYLIENYVPDTMMVSNDGYAIGSEIKHFFVHDYDQSVLTVVESTHEHIVRTSHLYKKNINLIEKMKETSQKILKRFNALSAINPFHIEWFINPKQGQLILCEIARRYGGASIPSLVLNSFHVDLLKEYWENISLDKVVDTPMELELPSIISVSYQRTAEEGILKSLPEDALFEWTNFYYNFFQKNQKITYKKEEQIPVYFIAEFSCQDDNDYQHKKQKMKLLSDMFIVEKSKVYFE</sequence>
<dbReference type="AlphaFoldDB" id="R3W831"/>
<protein>
    <recommendedName>
        <fullName evidence="2">ATP-grasp domain-containing protein</fullName>
    </recommendedName>
</protein>
<evidence type="ECO:0000259" key="2">
    <source>
        <dbReference type="PROSITE" id="PS50975"/>
    </source>
</evidence>
<keyword evidence="1" id="KW-0547">Nucleotide-binding</keyword>
<evidence type="ECO:0000313" key="3">
    <source>
        <dbReference type="EMBL" id="EOL43662.1"/>
    </source>
</evidence>
<name>R3W831_9ENTE</name>
<dbReference type="GO" id="GO:0005524">
    <property type="term" value="F:ATP binding"/>
    <property type="evidence" value="ECO:0007669"/>
    <property type="project" value="UniProtKB-UniRule"/>
</dbReference>
<evidence type="ECO:0000256" key="1">
    <source>
        <dbReference type="PROSITE-ProRule" id="PRU00409"/>
    </source>
</evidence>
<comment type="caution">
    <text evidence="3">The sequence shown here is derived from an EMBL/GenBank/DDBJ whole genome shotgun (WGS) entry which is preliminary data.</text>
</comment>
<dbReference type="SUPFAM" id="SSF56059">
    <property type="entry name" value="Glutathione synthetase ATP-binding domain-like"/>
    <property type="match status" value="1"/>
</dbReference>
<accession>R3W831</accession>
<gene>
    <name evidence="3" type="ORF">UC7_02992</name>
</gene>
<proteinExistence type="predicted"/>
<dbReference type="OrthoDB" id="9803907at2"/>
<feature type="domain" description="ATP-grasp" evidence="2">
    <location>
        <begin position="114"/>
        <end position="315"/>
    </location>
</feature>
<evidence type="ECO:0000313" key="4">
    <source>
        <dbReference type="Proteomes" id="UP000013840"/>
    </source>
</evidence>
<dbReference type="eggNOG" id="COG1181">
    <property type="taxonomic scope" value="Bacteria"/>
</dbReference>
<keyword evidence="1" id="KW-0067">ATP-binding</keyword>
<dbReference type="EMBL" id="AJAU01000022">
    <property type="protein sequence ID" value="EOL43662.1"/>
    <property type="molecule type" value="Genomic_DNA"/>
</dbReference>
<dbReference type="STRING" id="317735.RU98_GL000167"/>
<dbReference type="PROSITE" id="PS50975">
    <property type="entry name" value="ATP_GRASP"/>
    <property type="match status" value="1"/>
</dbReference>
<reference evidence="3 4" key="1">
    <citation type="submission" date="2013-02" db="EMBL/GenBank/DDBJ databases">
        <title>The Genome Sequence of Enterococcus caccae BAA-1240.</title>
        <authorList>
            <consortium name="The Broad Institute Genome Sequencing Platform"/>
            <consortium name="The Broad Institute Genome Sequencing Center for Infectious Disease"/>
            <person name="Earl A.M."/>
            <person name="Gilmore M.S."/>
            <person name="Lebreton F."/>
            <person name="Walker B."/>
            <person name="Young S.K."/>
            <person name="Zeng Q."/>
            <person name="Gargeya S."/>
            <person name="Fitzgerald M."/>
            <person name="Haas B."/>
            <person name="Abouelleil A."/>
            <person name="Alvarado L."/>
            <person name="Arachchi H.M."/>
            <person name="Berlin A.M."/>
            <person name="Chapman S.B."/>
            <person name="Dewar J."/>
            <person name="Goldberg J."/>
            <person name="Griggs A."/>
            <person name="Gujja S."/>
            <person name="Hansen M."/>
            <person name="Howarth C."/>
            <person name="Imamovic A."/>
            <person name="Larimer J."/>
            <person name="McCowan C."/>
            <person name="Murphy C."/>
            <person name="Neiman D."/>
            <person name="Pearson M."/>
            <person name="Priest M."/>
            <person name="Roberts A."/>
            <person name="Saif S."/>
            <person name="Shea T."/>
            <person name="Sisk P."/>
            <person name="Sykes S."/>
            <person name="Wortman J."/>
            <person name="Nusbaum C."/>
            <person name="Birren B."/>
        </authorList>
    </citation>
    <scope>NUCLEOTIDE SEQUENCE [LARGE SCALE GENOMIC DNA]</scope>
    <source>
        <strain evidence="3 4">ATCC BAA-1240</strain>
    </source>
</reference>
<dbReference type="GO" id="GO:0046872">
    <property type="term" value="F:metal ion binding"/>
    <property type="evidence" value="ECO:0007669"/>
    <property type="project" value="InterPro"/>
</dbReference>
<dbReference type="Gene3D" id="3.30.470.20">
    <property type="entry name" value="ATP-grasp fold, B domain"/>
    <property type="match status" value="1"/>
</dbReference>
<dbReference type="Proteomes" id="UP000013840">
    <property type="component" value="Unassembled WGS sequence"/>
</dbReference>
<dbReference type="InterPro" id="IPR011761">
    <property type="entry name" value="ATP-grasp"/>
</dbReference>
<dbReference type="RefSeq" id="WP_010773071.1">
    <property type="nucleotide sequence ID" value="NZ_KB946335.1"/>
</dbReference>
<organism evidence="3 4">
    <name type="scientific">Enterococcus caccae ATCC BAA-1240</name>
    <dbReference type="NCBI Taxonomy" id="1158612"/>
    <lineage>
        <taxon>Bacteria</taxon>
        <taxon>Bacillati</taxon>
        <taxon>Bacillota</taxon>
        <taxon>Bacilli</taxon>
        <taxon>Lactobacillales</taxon>
        <taxon>Enterococcaceae</taxon>
        <taxon>Enterococcus</taxon>
    </lineage>
</organism>
<keyword evidence="4" id="KW-1185">Reference proteome</keyword>